<keyword evidence="8 16" id="KW-0472">Membrane</keyword>
<dbReference type="PANTHER" id="PTHR30474:SF2">
    <property type="entry name" value="PEPTIDOGLYCAN GLYCOSYLTRANSFERASE FTSW-RELATED"/>
    <property type="match status" value="1"/>
</dbReference>
<dbReference type="GO" id="GO:0015648">
    <property type="term" value="F:lipid-linked peptidoglycan transporter activity"/>
    <property type="evidence" value="ECO:0007669"/>
    <property type="project" value="TreeGrafter"/>
</dbReference>
<sequence>MRFNFFTDKPLERYRKSDPLIMVSMLLLWGLGILALYFCSRNYGLKLRDDSLYFVKRQLLCSVIGFTAFFVFVSLSMDTIRRILPFIVFGSLFLCVLTFIPYVGEARNGARRWIRIPFIGTFQPSETVKFALVLYLANFFEKISGLKKKDKNVFPAVVFLVAFSGVVILQQDFSTSLFLLILGIAMFVVAGERVRWVIPLGILMVPLSITTVFLKPYRMSRLIGFFDKSGAYDQTYNYQLTAARKAIEDGGFWGQGFGSGLSKIGSIPEVQTDYIFAGWVEAFGFFGVVIYFLLLGFFAWRVLRCALTTADRFASFGVFGFLMSIVGQSLMNVGVVIGVLPTTGVPLPFFSSGGSSIIVTMAMCGFVVGASRLDSVGNVLPSVGPDSSDSGLGGKK</sequence>
<feature type="transmembrane region" description="Helical" evidence="16">
    <location>
        <begin position="152"/>
        <end position="169"/>
    </location>
</feature>
<comment type="caution">
    <text evidence="17">The sequence shown here is derived from an EMBL/GenBank/DDBJ whole genome shotgun (WGS) entry which is preliminary data.</text>
</comment>
<keyword evidence="4 16" id="KW-0812">Transmembrane</keyword>
<feature type="transmembrane region" description="Helical" evidence="16">
    <location>
        <begin position="315"/>
        <end position="337"/>
    </location>
</feature>
<dbReference type="GO" id="GO:0005886">
    <property type="term" value="C:plasma membrane"/>
    <property type="evidence" value="ECO:0007669"/>
    <property type="project" value="TreeGrafter"/>
</dbReference>
<evidence type="ECO:0000256" key="1">
    <source>
        <dbReference type="ARBA" id="ARBA00004141"/>
    </source>
</evidence>
<evidence type="ECO:0000256" key="8">
    <source>
        <dbReference type="ARBA" id="ARBA00023136"/>
    </source>
</evidence>
<name>H7ENQ4_9SPIR</name>
<feature type="transmembrane region" description="Helical" evidence="16">
    <location>
        <begin position="83"/>
        <end position="103"/>
    </location>
</feature>
<evidence type="ECO:0000256" key="11">
    <source>
        <dbReference type="ARBA" id="ARBA00038053"/>
    </source>
</evidence>
<evidence type="ECO:0000256" key="2">
    <source>
        <dbReference type="ARBA" id="ARBA00022676"/>
    </source>
</evidence>
<dbReference type="AlphaFoldDB" id="H7ENQ4"/>
<dbReference type="InterPro" id="IPR018365">
    <property type="entry name" value="Cell_cycle_FtsW-rel_CS"/>
</dbReference>
<gene>
    <name evidence="17" type="ORF">TresaDRAFT_0010</name>
</gene>
<dbReference type="eggNOG" id="COG0772">
    <property type="taxonomic scope" value="Bacteria"/>
</dbReference>
<dbReference type="RefSeq" id="WP_002706177.1">
    <property type="nucleotide sequence ID" value="NZ_AGRW01000054.1"/>
</dbReference>
<organism evidence="17 18">
    <name type="scientific">Treponema saccharophilum DSM 2985</name>
    <dbReference type="NCBI Taxonomy" id="907348"/>
    <lineage>
        <taxon>Bacteria</taxon>
        <taxon>Pseudomonadati</taxon>
        <taxon>Spirochaetota</taxon>
        <taxon>Spirochaetia</taxon>
        <taxon>Spirochaetales</taxon>
        <taxon>Treponemataceae</taxon>
        <taxon>Treponema</taxon>
    </lineage>
</organism>
<accession>H7ENQ4</accession>
<dbReference type="STRING" id="907348.TresaDRAFT_0010"/>
<dbReference type="GO" id="GO:0008955">
    <property type="term" value="F:peptidoglycan glycosyltransferase activity"/>
    <property type="evidence" value="ECO:0007669"/>
    <property type="project" value="UniProtKB-EC"/>
</dbReference>
<reference evidence="17 18" key="1">
    <citation type="submission" date="2011-09" db="EMBL/GenBank/DDBJ databases">
        <title>The draft genome of Treponema saccharophilum DSM 2985.</title>
        <authorList>
            <consortium name="US DOE Joint Genome Institute (JGI-PGF)"/>
            <person name="Lucas S."/>
            <person name="Copeland A."/>
            <person name="Lapidus A."/>
            <person name="Glavina del Rio T."/>
            <person name="Dalin E."/>
            <person name="Tice H."/>
            <person name="Bruce D."/>
            <person name="Goodwin L."/>
            <person name="Pitluck S."/>
            <person name="Peters L."/>
            <person name="Kyrpides N."/>
            <person name="Mavromatis K."/>
            <person name="Ivanova N."/>
            <person name="Markowitz V."/>
            <person name="Cheng J.-F."/>
            <person name="Hugenholtz P."/>
            <person name="Woyke T."/>
            <person name="Wu D."/>
            <person name="Gronow S."/>
            <person name="Wellnitz S."/>
            <person name="Brambilla E."/>
            <person name="Klenk H.-P."/>
            <person name="Eisen J.A."/>
        </authorList>
    </citation>
    <scope>NUCLEOTIDE SEQUENCE [LARGE SCALE GENOMIC DNA]</scope>
    <source>
        <strain evidence="17 18">DSM 2985</strain>
    </source>
</reference>
<evidence type="ECO:0000256" key="12">
    <source>
        <dbReference type="ARBA" id="ARBA00041185"/>
    </source>
</evidence>
<dbReference type="GO" id="GO:0051301">
    <property type="term" value="P:cell division"/>
    <property type="evidence" value="ECO:0007669"/>
    <property type="project" value="InterPro"/>
</dbReference>
<feature type="transmembrane region" description="Helical" evidence="16">
    <location>
        <begin position="196"/>
        <end position="214"/>
    </location>
</feature>
<keyword evidence="3" id="KW-0808">Transferase</keyword>
<dbReference type="EC" id="2.4.99.28" evidence="14"/>
<feature type="transmembrane region" description="Helical" evidence="16">
    <location>
        <begin position="20"/>
        <end position="39"/>
    </location>
</feature>
<comment type="subcellular location">
    <subcellularLocation>
        <location evidence="1">Membrane</location>
        <topology evidence="1">Multi-pass membrane protein</topology>
    </subcellularLocation>
</comment>
<keyword evidence="18" id="KW-1185">Reference proteome</keyword>
<keyword evidence="6" id="KW-0573">Peptidoglycan synthesis</keyword>
<evidence type="ECO:0000256" key="7">
    <source>
        <dbReference type="ARBA" id="ARBA00022989"/>
    </source>
</evidence>
<keyword evidence="7 16" id="KW-1133">Transmembrane helix</keyword>
<evidence type="ECO:0000256" key="13">
    <source>
        <dbReference type="ARBA" id="ARBA00041418"/>
    </source>
</evidence>
<feature type="transmembrane region" description="Helical" evidence="16">
    <location>
        <begin position="59"/>
        <end position="77"/>
    </location>
</feature>
<evidence type="ECO:0000256" key="9">
    <source>
        <dbReference type="ARBA" id="ARBA00032370"/>
    </source>
</evidence>
<dbReference type="Pfam" id="PF01098">
    <property type="entry name" value="FTSW_RODA_SPOVE"/>
    <property type="match status" value="1"/>
</dbReference>
<evidence type="ECO:0000256" key="16">
    <source>
        <dbReference type="SAM" id="Phobius"/>
    </source>
</evidence>
<dbReference type="EMBL" id="AGRW01000054">
    <property type="protein sequence ID" value="EIC00537.1"/>
    <property type="molecule type" value="Genomic_DNA"/>
</dbReference>
<evidence type="ECO:0000256" key="15">
    <source>
        <dbReference type="ARBA" id="ARBA00049902"/>
    </source>
</evidence>
<evidence type="ECO:0000256" key="6">
    <source>
        <dbReference type="ARBA" id="ARBA00022984"/>
    </source>
</evidence>
<comment type="catalytic activity">
    <reaction evidence="15">
        <text>[GlcNAc-(1-&gt;4)-Mur2Ac(oyl-L-Ala-gamma-D-Glu-L-Lys-D-Ala-D-Ala)](n)-di-trans,octa-cis-undecaprenyl diphosphate + beta-D-GlcNAc-(1-&gt;4)-Mur2Ac(oyl-L-Ala-gamma-D-Glu-L-Lys-D-Ala-D-Ala)-di-trans,octa-cis-undecaprenyl diphosphate = [GlcNAc-(1-&gt;4)-Mur2Ac(oyl-L-Ala-gamma-D-Glu-L-Lys-D-Ala-D-Ala)](n+1)-di-trans,octa-cis-undecaprenyl diphosphate + di-trans,octa-cis-undecaprenyl diphosphate + H(+)</text>
        <dbReference type="Rhea" id="RHEA:23708"/>
        <dbReference type="Rhea" id="RHEA-COMP:9602"/>
        <dbReference type="Rhea" id="RHEA-COMP:9603"/>
        <dbReference type="ChEBI" id="CHEBI:15378"/>
        <dbReference type="ChEBI" id="CHEBI:58405"/>
        <dbReference type="ChEBI" id="CHEBI:60033"/>
        <dbReference type="ChEBI" id="CHEBI:78435"/>
        <dbReference type="EC" id="2.4.99.28"/>
    </reaction>
</comment>
<evidence type="ECO:0000256" key="5">
    <source>
        <dbReference type="ARBA" id="ARBA00022960"/>
    </source>
</evidence>
<evidence type="ECO:0000256" key="10">
    <source>
        <dbReference type="ARBA" id="ARBA00033270"/>
    </source>
</evidence>
<evidence type="ECO:0000256" key="4">
    <source>
        <dbReference type="ARBA" id="ARBA00022692"/>
    </source>
</evidence>
<dbReference type="PROSITE" id="PS00428">
    <property type="entry name" value="FTSW_RODA_SPOVE"/>
    <property type="match status" value="1"/>
</dbReference>
<dbReference type="GO" id="GO:0032153">
    <property type="term" value="C:cell division site"/>
    <property type="evidence" value="ECO:0007669"/>
    <property type="project" value="TreeGrafter"/>
</dbReference>
<dbReference type="InterPro" id="IPR001182">
    <property type="entry name" value="FtsW/RodA"/>
</dbReference>
<dbReference type="GO" id="GO:0008360">
    <property type="term" value="P:regulation of cell shape"/>
    <property type="evidence" value="ECO:0007669"/>
    <property type="project" value="UniProtKB-KW"/>
</dbReference>
<protein>
    <recommendedName>
        <fullName evidence="12">Probable peptidoglycan glycosyltransferase FtsW</fullName>
        <ecNumber evidence="14">2.4.99.28</ecNumber>
    </recommendedName>
    <alternativeName>
        <fullName evidence="13">Cell division protein FtsW</fullName>
    </alternativeName>
    <alternativeName>
        <fullName evidence="10">Cell wall polymerase</fullName>
    </alternativeName>
    <alternativeName>
        <fullName evidence="9">Peptidoglycan polymerase</fullName>
    </alternativeName>
</protein>
<feature type="transmembrane region" description="Helical" evidence="16">
    <location>
        <begin position="349"/>
        <end position="370"/>
    </location>
</feature>
<evidence type="ECO:0000313" key="17">
    <source>
        <dbReference type="EMBL" id="EIC00537.1"/>
    </source>
</evidence>
<keyword evidence="5" id="KW-0133">Cell shape</keyword>
<evidence type="ECO:0000313" key="18">
    <source>
        <dbReference type="Proteomes" id="UP000003571"/>
    </source>
</evidence>
<feature type="transmembrane region" description="Helical" evidence="16">
    <location>
        <begin position="282"/>
        <end position="303"/>
    </location>
</feature>
<proteinExistence type="inferred from homology"/>
<dbReference type="Proteomes" id="UP000003571">
    <property type="component" value="Unassembled WGS sequence"/>
</dbReference>
<evidence type="ECO:0000256" key="3">
    <source>
        <dbReference type="ARBA" id="ARBA00022679"/>
    </source>
</evidence>
<keyword evidence="2" id="KW-0328">Glycosyltransferase</keyword>
<dbReference type="PANTHER" id="PTHR30474">
    <property type="entry name" value="CELL CYCLE PROTEIN"/>
    <property type="match status" value="1"/>
</dbReference>
<dbReference type="GO" id="GO:0009252">
    <property type="term" value="P:peptidoglycan biosynthetic process"/>
    <property type="evidence" value="ECO:0007669"/>
    <property type="project" value="UniProtKB-KW"/>
</dbReference>
<dbReference type="OrthoDB" id="9768187at2"/>
<feature type="transmembrane region" description="Helical" evidence="16">
    <location>
        <begin position="175"/>
        <end position="191"/>
    </location>
</feature>
<comment type="similarity">
    <text evidence="11">Belongs to the SEDS family. FtsW subfamily.</text>
</comment>
<dbReference type="PATRIC" id="fig|907348.3.peg.2583"/>
<evidence type="ECO:0000256" key="14">
    <source>
        <dbReference type="ARBA" id="ARBA00044770"/>
    </source>
</evidence>